<feature type="domain" description="Myosin motor" evidence="16">
    <location>
        <begin position="67"/>
        <end position="748"/>
    </location>
</feature>
<dbReference type="InterPro" id="IPR057130">
    <property type="entry name" value="Myosin_VII_N"/>
</dbReference>
<dbReference type="SMART" id="SM00242">
    <property type="entry name" value="MYSc"/>
    <property type="match status" value="1"/>
</dbReference>
<dbReference type="GO" id="GO:0016459">
    <property type="term" value="C:myosin complex"/>
    <property type="evidence" value="ECO:0007669"/>
    <property type="project" value="UniProtKB-KW"/>
</dbReference>
<dbReference type="CDD" id="cd14473">
    <property type="entry name" value="FERM_B-lobe"/>
    <property type="match status" value="2"/>
</dbReference>
<dbReference type="Pfam" id="PF21998">
    <property type="entry name" value="FERM_C1_MyoVII"/>
    <property type="match status" value="1"/>
</dbReference>
<dbReference type="GO" id="GO:0003774">
    <property type="term" value="F:cytoskeletal motor activity"/>
    <property type="evidence" value="ECO:0007669"/>
    <property type="project" value="UniProtKB-UniRule"/>
</dbReference>
<dbReference type="InterPro" id="IPR041793">
    <property type="entry name" value="MyoVII_FERM_C1"/>
</dbReference>
<dbReference type="GO" id="GO:0003779">
    <property type="term" value="F:actin binding"/>
    <property type="evidence" value="ECO:0007669"/>
    <property type="project" value="UniProtKB-KW"/>
</dbReference>
<dbReference type="Gene3D" id="1.20.5.190">
    <property type="match status" value="1"/>
</dbReference>
<dbReference type="Gene3D" id="1.20.58.530">
    <property type="match status" value="1"/>
</dbReference>
<evidence type="ECO:0000256" key="5">
    <source>
        <dbReference type="ARBA" id="ARBA00022737"/>
    </source>
</evidence>
<dbReference type="CDD" id="cd01381">
    <property type="entry name" value="MYSc_Myo7"/>
    <property type="match status" value="1"/>
</dbReference>
<dbReference type="WBParaSite" id="SSTP_0000257900.1">
    <property type="protein sequence ID" value="SSTP_0000257900.1"/>
    <property type="gene ID" value="SSTP_0000257900"/>
</dbReference>
<dbReference type="InterPro" id="IPR000857">
    <property type="entry name" value="MyTH4_dom"/>
</dbReference>
<dbReference type="PANTHER" id="PTHR22692:SF33">
    <property type="entry name" value="MYOSIN"/>
    <property type="match status" value="1"/>
</dbReference>
<dbReference type="PROSITE" id="PS50096">
    <property type="entry name" value="IQ"/>
    <property type="match status" value="2"/>
</dbReference>
<evidence type="ECO:0000256" key="8">
    <source>
        <dbReference type="ARBA" id="ARBA00023123"/>
    </source>
</evidence>
<dbReference type="InterPro" id="IPR019748">
    <property type="entry name" value="FERM_central"/>
</dbReference>
<dbReference type="InterPro" id="IPR000299">
    <property type="entry name" value="FERM_domain"/>
</dbReference>
<evidence type="ECO:0000256" key="9">
    <source>
        <dbReference type="ARBA" id="ARBA00023175"/>
    </source>
</evidence>
<evidence type="ECO:0000256" key="1">
    <source>
        <dbReference type="ARBA" id="ARBA00004496"/>
    </source>
</evidence>
<protein>
    <submittedName>
        <fullName evidence="18 19">Myosin motor domain-containing protein</fullName>
    </submittedName>
</protein>
<evidence type="ECO:0000259" key="16">
    <source>
        <dbReference type="PROSITE" id="PS51456"/>
    </source>
</evidence>
<dbReference type="Gene3D" id="1.20.80.10">
    <property type="match status" value="2"/>
</dbReference>
<feature type="domain" description="SH3" evidence="13">
    <location>
        <begin position="1516"/>
        <end position="1581"/>
    </location>
</feature>
<comment type="subcellular location">
    <subcellularLocation>
        <location evidence="1">Cytoplasm</location>
    </subcellularLocation>
</comment>
<name>A0A0K0DZB3_STRER</name>
<dbReference type="SUPFAM" id="SSF50729">
    <property type="entry name" value="PH domain-like"/>
    <property type="match status" value="1"/>
</dbReference>
<evidence type="ECO:0000259" key="13">
    <source>
        <dbReference type="PROSITE" id="PS50002"/>
    </source>
</evidence>
<reference evidence="18" key="1">
    <citation type="submission" date="2015-08" db="UniProtKB">
        <authorList>
            <consortium name="WormBaseParasite"/>
        </authorList>
    </citation>
    <scope>IDENTIFICATION</scope>
</reference>
<dbReference type="CDD" id="cd17093">
    <property type="entry name" value="FERM2_F1_Myosin-VII"/>
    <property type="match status" value="1"/>
</dbReference>
<evidence type="ECO:0000256" key="12">
    <source>
        <dbReference type="PROSITE-ProRule" id="PRU00782"/>
    </source>
</evidence>
<dbReference type="InterPro" id="IPR019749">
    <property type="entry name" value="Band_41_domain"/>
</dbReference>
<dbReference type="WBParaSite" id="TCONS_00008062.p1">
    <property type="protein sequence ID" value="TCONS_00008062.p1"/>
    <property type="gene ID" value="XLOC_006059"/>
</dbReference>
<dbReference type="SMART" id="SM00015">
    <property type="entry name" value="IQ"/>
    <property type="match status" value="2"/>
</dbReference>
<dbReference type="STRING" id="6248.A0A0K0DZB3"/>
<keyword evidence="3 11" id="KW-0728">SH3 domain</keyword>
<evidence type="ECO:0000256" key="4">
    <source>
        <dbReference type="ARBA" id="ARBA00022490"/>
    </source>
</evidence>
<evidence type="ECO:0000313" key="19">
    <source>
        <dbReference type="WBParaSite" id="TCONS_00008062.p1"/>
    </source>
</evidence>
<dbReference type="GO" id="GO:0005737">
    <property type="term" value="C:cytoplasm"/>
    <property type="evidence" value="ECO:0007669"/>
    <property type="project" value="UniProtKB-SubCell"/>
</dbReference>
<dbReference type="CDD" id="cd17092">
    <property type="entry name" value="FERM1_F1_Myosin-VII"/>
    <property type="match status" value="1"/>
</dbReference>
<dbReference type="InterPro" id="IPR035963">
    <property type="entry name" value="FERM_2"/>
</dbReference>
<dbReference type="Proteomes" id="UP000035681">
    <property type="component" value="Unplaced"/>
</dbReference>
<feature type="binding site" evidence="12">
    <location>
        <begin position="160"/>
        <end position="167"/>
    </location>
    <ligand>
        <name>ATP</name>
        <dbReference type="ChEBI" id="CHEBI:30616"/>
    </ligand>
</feature>
<dbReference type="InterPro" id="IPR001452">
    <property type="entry name" value="SH3_domain"/>
</dbReference>
<dbReference type="InterPro" id="IPR036961">
    <property type="entry name" value="Kinesin_motor_dom_sf"/>
</dbReference>
<dbReference type="Pfam" id="PF00373">
    <property type="entry name" value="FERM_M"/>
    <property type="match status" value="1"/>
</dbReference>
<dbReference type="FunFam" id="3.40.850.10:FF:000008">
    <property type="entry name" value="Putative unconventional myosin-IXa"/>
    <property type="match status" value="1"/>
</dbReference>
<dbReference type="Pfam" id="PF00612">
    <property type="entry name" value="IQ"/>
    <property type="match status" value="1"/>
</dbReference>
<dbReference type="InterPro" id="IPR014352">
    <property type="entry name" value="FERM/acyl-CoA-bd_prot_sf"/>
</dbReference>
<dbReference type="InterPro" id="IPR027417">
    <property type="entry name" value="P-loop_NTPase"/>
</dbReference>
<evidence type="ECO:0000256" key="10">
    <source>
        <dbReference type="ARBA" id="ARBA00023203"/>
    </source>
</evidence>
<dbReference type="PROSITE" id="PS51456">
    <property type="entry name" value="MYOSIN_MOTOR"/>
    <property type="match status" value="1"/>
</dbReference>
<keyword evidence="9 12" id="KW-0505">Motor protein</keyword>
<dbReference type="PRINTS" id="PR00193">
    <property type="entry name" value="MYOSINHEAVY"/>
</dbReference>
<dbReference type="Gene3D" id="2.30.29.30">
    <property type="entry name" value="Pleckstrin-homology domain (PH domain)/Phosphotyrosine-binding domain (PTB)"/>
    <property type="match status" value="2"/>
</dbReference>
<dbReference type="SUPFAM" id="SSF52540">
    <property type="entry name" value="P-loop containing nucleoside triphosphate hydrolases"/>
    <property type="match status" value="1"/>
</dbReference>
<dbReference type="Gene3D" id="3.10.20.90">
    <property type="entry name" value="Phosphatidylinositol 3-kinase Catalytic Subunit, Chain A, domain 1"/>
    <property type="match status" value="2"/>
</dbReference>
<feature type="domain" description="FERM" evidence="14">
    <location>
        <begin position="1197"/>
        <end position="1518"/>
    </location>
</feature>
<dbReference type="InterPro" id="IPR000048">
    <property type="entry name" value="IQ_motif_EF-hand-BS"/>
</dbReference>
<dbReference type="Pfam" id="PF24123">
    <property type="entry name" value="Myosin_VII_N"/>
    <property type="match status" value="1"/>
</dbReference>
<dbReference type="SUPFAM" id="SSF47031">
    <property type="entry name" value="Second domain of FERM"/>
    <property type="match status" value="2"/>
</dbReference>
<evidence type="ECO:0000259" key="14">
    <source>
        <dbReference type="PROSITE" id="PS50057"/>
    </source>
</evidence>
<proteinExistence type="inferred from homology"/>
<keyword evidence="10 12" id="KW-0009">Actin-binding</keyword>
<dbReference type="Pfam" id="PF21989">
    <property type="entry name" value="RA_2"/>
    <property type="match status" value="2"/>
</dbReference>
<feature type="domain" description="MyTH4" evidence="15">
    <location>
        <begin position="1648"/>
        <end position="1796"/>
    </location>
</feature>
<comment type="similarity">
    <text evidence="2 12">Belongs to the TRAFAC class myosin-kinesin ATPase superfamily. Myosin family.</text>
</comment>
<dbReference type="PANTHER" id="PTHR22692">
    <property type="entry name" value="MYOSIN VII, XV"/>
    <property type="match status" value="1"/>
</dbReference>
<feature type="domain" description="MyTH4" evidence="15">
    <location>
        <begin position="937"/>
        <end position="1192"/>
    </location>
</feature>
<dbReference type="PROSITE" id="PS51016">
    <property type="entry name" value="MYTH4"/>
    <property type="match status" value="2"/>
</dbReference>
<dbReference type="SMART" id="SM00139">
    <property type="entry name" value="MyTH4"/>
    <property type="match status" value="2"/>
</dbReference>
<dbReference type="InterPro" id="IPR011993">
    <property type="entry name" value="PH-like_dom_sf"/>
</dbReference>
<dbReference type="GO" id="GO:0005524">
    <property type="term" value="F:ATP binding"/>
    <property type="evidence" value="ECO:0007669"/>
    <property type="project" value="UniProtKB-UniRule"/>
</dbReference>
<keyword evidence="7 12" id="KW-0067">ATP-binding</keyword>
<evidence type="ECO:0000256" key="2">
    <source>
        <dbReference type="ARBA" id="ARBA00008314"/>
    </source>
</evidence>
<dbReference type="CDD" id="cd13198">
    <property type="entry name" value="FERM_C1_MyoVII"/>
    <property type="match status" value="1"/>
</dbReference>
<keyword evidence="6 12" id="KW-0547">Nucleotide-binding</keyword>
<dbReference type="FunFam" id="1.10.10.820:FF:000001">
    <property type="entry name" value="Myosin heavy chain"/>
    <property type="match status" value="1"/>
</dbReference>
<dbReference type="Gene3D" id="1.20.120.720">
    <property type="entry name" value="Myosin VI head, motor domain, U50 subdomain"/>
    <property type="match status" value="1"/>
</dbReference>
<evidence type="ECO:0000256" key="11">
    <source>
        <dbReference type="PROSITE-ProRule" id="PRU00192"/>
    </source>
</evidence>
<dbReference type="InterPro" id="IPR036106">
    <property type="entry name" value="MYSc_Myo7"/>
</dbReference>
<dbReference type="SMART" id="SM00295">
    <property type="entry name" value="B41"/>
    <property type="match status" value="2"/>
</dbReference>
<dbReference type="InterPro" id="IPR001609">
    <property type="entry name" value="Myosin_head_motor_dom-like"/>
</dbReference>
<evidence type="ECO:0000313" key="18">
    <source>
        <dbReference type="WBParaSite" id="SSTP_0000257900.1"/>
    </source>
</evidence>
<evidence type="ECO:0000259" key="15">
    <source>
        <dbReference type="PROSITE" id="PS51016"/>
    </source>
</evidence>
<dbReference type="PROSITE" id="PS50002">
    <property type="entry name" value="SH3"/>
    <property type="match status" value="1"/>
</dbReference>
<dbReference type="CDD" id="cd23766">
    <property type="entry name" value="IQCG"/>
    <property type="match status" value="1"/>
</dbReference>
<evidence type="ECO:0000256" key="7">
    <source>
        <dbReference type="ARBA" id="ARBA00022840"/>
    </source>
</evidence>
<evidence type="ECO:0000256" key="3">
    <source>
        <dbReference type="ARBA" id="ARBA00022443"/>
    </source>
</evidence>
<dbReference type="InterPro" id="IPR029071">
    <property type="entry name" value="Ubiquitin-like_domsf"/>
</dbReference>
<keyword evidence="4" id="KW-0963">Cytoplasm</keyword>
<dbReference type="Pfam" id="PF00063">
    <property type="entry name" value="Myosin_head"/>
    <property type="match status" value="1"/>
</dbReference>
<evidence type="ECO:0000313" key="17">
    <source>
        <dbReference type="Proteomes" id="UP000035681"/>
    </source>
</evidence>
<dbReference type="Gene3D" id="3.40.850.10">
    <property type="entry name" value="Kinesin motor domain"/>
    <property type="match status" value="1"/>
</dbReference>
<dbReference type="Gene3D" id="6.20.240.20">
    <property type="match status" value="1"/>
</dbReference>
<dbReference type="CDD" id="cd13199">
    <property type="entry name" value="FERM_C2_MyoVII"/>
    <property type="match status" value="1"/>
</dbReference>
<dbReference type="InterPro" id="IPR051567">
    <property type="entry name" value="Unconventional_Myosin_ATPase"/>
</dbReference>
<accession>A0A0K0DZB3</accession>
<feature type="region of interest" description="Actin-binding" evidence="12">
    <location>
        <begin position="622"/>
        <end position="644"/>
    </location>
</feature>
<dbReference type="Gene3D" id="1.25.40.530">
    <property type="entry name" value="MyTH4 domain"/>
    <property type="match status" value="2"/>
</dbReference>
<keyword evidence="8 12" id="KW-0518">Myosin</keyword>
<dbReference type="AlphaFoldDB" id="A0A0K0DZB3"/>
<dbReference type="InterPro" id="IPR038185">
    <property type="entry name" value="MyTH4_dom_sf"/>
</dbReference>
<organism evidence="18">
    <name type="scientific">Strongyloides stercoralis</name>
    <name type="common">Threadworm</name>
    <dbReference type="NCBI Taxonomy" id="6248"/>
    <lineage>
        <taxon>Eukaryota</taxon>
        <taxon>Metazoa</taxon>
        <taxon>Ecdysozoa</taxon>
        <taxon>Nematoda</taxon>
        <taxon>Chromadorea</taxon>
        <taxon>Rhabditida</taxon>
        <taxon>Tylenchina</taxon>
        <taxon>Panagrolaimomorpha</taxon>
        <taxon>Strongyloidoidea</taxon>
        <taxon>Strongyloididae</taxon>
        <taxon>Strongyloides</taxon>
    </lineage>
</organism>
<dbReference type="Gene3D" id="2.30.30.40">
    <property type="entry name" value="SH3 Domains"/>
    <property type="match status" value="1"/>
</dbReference>
<keyword evidence="5" id="KW-0677">Repeat</keyword>
<dbReference type="SUPFAM" id="SSF54236">
    <property type="entry name" value="Ubiquitin-like"/>
    <property type="match status" value="2"/>
</dbReference>
<evidence type="ECO:0000256" key="6">
    <source>
        <dbReference type="ARBA" id="ARBA00022741"/>
    </source>
</evidence>
<dbReference type="PROSITE" id="PS50057">
    <property type="entry name" value="FERM_3"/>
    <property type="match status" value="2"/>
</dbReference>
<dbReference type="Gene3D" id="1.10.10.820">
    <property type="match status" value="1"/>
</dbReference>
<sequence>MVHITRGDFIWIETSKTINDPSIYCNVIGARVIQIDSDGIVVLDDTNTEQILEPERRIRIMHPSSVNGVEDMIQLGDLHDAGILRNLLIRYREKLIYTYTGSILVAVNPYKTLPLYKAEHIRRYRNQKIGDQPPHIFAIADNAYESMRKNYRNQCIVISGESGSGKTESTKLVLQFLTAVSGQHSWIEQQILEANPIMEAFGNSKTIKNDNSSRFGKYIDVYFNNLGIIEGAKIHQYLLEKSRIVSQTVEERNYHIFYSLLSGLDDEEKEELFLTKPEDYFYLNQGRIYNIDGKSDITTLNEIRNSMKVLMFKEGEIKSIFKILSSLLHIGNIIYNVGTFNNIENVEINDITTIQKIGTLLQLEVKDITSALTTKTLIMRNEKVISSLDATQALNVRDALVKVIYGKLFLYIINKINDAIYKSLIKNNDNNNKKSIGILDIFGFENFQTNSFEQLCINYANEHLQQFFVKHVFKLEQIEYDLEEINWRKIEFIDNQNALDLLAEKPMSVMALINEESIFPKGTDLTLLSKLHISHGKDDNLYVKPKSDLNKSFGIRHYAGTVTYSIKGFLEKNRDTFSVDLLNLISKSKLKFLKNLFDEMYSQDVNTSRIQQTLGNQFRKSLDKLITKLSNCDPYFIRCIKPNDFKQPMTFDRDLVFRQLRYSGMMETIRIRKAGYPIRYTYQAFIDRYRLILKTVKDSQKTDIVMASQAICEKALGFKADFQLGKTKIFLKENDECIIEKHNDSLMNHYATIIQKTIKGFKQKRKFEKEKNAAIIIQTQWRGYIQRKRYKMLVEGLARLQAVLRTKTLSNHYEKQRNTLISFQAQCKRYLHNQSQKKMIEERRKELLDVMNNNEKSDIKENPYHVLDEPMDYDENKIVDQIFGEDFSRDSTYGSNDDIESFVSPLTKEMFVNEDLSSYQFSKFAATYFNLGINGEHSTIMLKKSLLSHESLIDEVASMAIWKMILKFMGDIDDNKDQSSSTYDTVPIMTRVYNTLQRNNKNKKLNEFINDRSSSISSTTDTISSLSSSRKSIENFGKKLISMTLKRKSKISNIIPNSSNDINSIDNPLDFYGYTNILENNFTTNMDKLHFIIGHGILRPSLRDEIYCQICKQLSFNNNRNSLARGWILLSLCAGCFGPSDKFIKYLYCFIRQNGIVGNINYGQFIEKRLNRTLFNGTRLQPPSYVELQSCKTKKNIILAVTLMNGNVKTLNVDSATTSKELCLALKDKLNIKDYFGFSIYIALFDKVTSLGCSNDHVMDAISQCEQYAKETGRQEKNAPWRLFYRKEIFSPWYCPKNDMVACELIYHQIVRGIKYGEYKTSKEDELASIIAREIFIDNDGKNINIDNIEKCIDKYIPDYEKLSYDKEKYLQMTLHAYRKHFMIKNNNNRSIEDVKASIVETAKIEWPLLFSRFYEGYKFTGSTLLKNEVIIAINWTGFYIVDDKEQILLEFSFSEIVNVTITNNPLKNNKEGGINTLMNSCFTIHTISNFEFTFQSPNSDDIKSLIMYFLKGLKDRSKFIVTKSDITSPEYLQCKKGDLLTILNDVKGKDLEKKQFVYVDNDSTGKKGNVPVDMIYVLPTLTKPTMALISVFASDNSFYDNDISNNQIALVSSSGMAYAYDFYDLSSYAKSYFKNEVNSHGYPLWKYSKEVIKHPLLKKIENRAEPEKEAIKCYTSIMQYMGDYPVDYQTSITNLTNCIFNGPMKYEILRDEIYCQIIKQLTGNCHNFSTERGWELLWLCCGLFPPSNSLKKEVFAFLRSHLIPIAIDCSNRLQKSLKSGCRKYPPHQVEVSAVQHKTTQIYHKAFFPDGTYEAIEVESMSRAKDFSLKISNRLGLQSIEGYSLFVKVGERVLSVPENEFFFDFINQLYEWIKNNKHSLTISKSKIINEPSTVDGYQVYFMRKLWINVRPGDDLNADIIFHYHQELPKYLRGYHTVSRTEAVYIASLLLRSQTRADCDPPFNQFNQIINDCVPKDIIKDMSINEWRKQIKDEYSKLDGMLPDEGKIAFLKTISKWPTFGSAFFEVKQTSDSTFPEKLLVAINQSGVNLYNLLTKEYLITYSFSQISNWNIGNTYFTLSVGGIMNGNRVLWETTLGYKIDDLLTSYIKCLISNNPENQTAAITNIIR</sequence>
<keyword evidence="17" id="KW-1185">Reference proteome</keyword>
<dbReference type="InterPro" id="IPR041794">
    <property type="entry name" value="MyoVII_FERM_C2"/>
</dbReference>
<dbReference type="Pfam" id="PF00784">
    <property type="entry name" value="MyTH4"/>
    <property type="match status" value="2"/>
</dbReference>
<feature type="domain" description="FERM" evidence="14">
    <location>
        <begin position="1802"/>
        <end position="2114"/>
    </location>
</feature>